<proteinExistence type="predicted"/>
<evidence type="ECO:0000256" key="1">
    <source>
        <dbReference type="ARBA" id="ARBA00023002"/>
    </source>
</evidence>
<dbReference type="Pfam" id="PF00248">
    <property type="entry name" value="Aldo_ket_red"/>
    <property type="match status" value="1"/>
</dbReference>
<comment type="caution">
    <text evidence="3">The sequence shown here is derived from an EMBL/GenBank/DDBJ whole genome shotgun (WGS) entry which is preliminary data.</text>
</comment>
<dbReference type="InterPro" id="IPR050791">
    <property type="entry name" value="Aldo-Keto_reductase"/>
</dbReference>
<dbReference type="OrthoDB" id="37537at2759"/>
<dbReference type="GO" id="GO:0005737">
    <property type="term" value="C:cytoplasm"/>
    <property type="evidence" value="ECO:0007669"/>
    <property type="project" value="TreeGrafter"/>
</dbReference>
<dbReference type="InterPro" id="IPR036812">
    <property type="entry name" value="NAD(P)_OxRdtase_dom_sf"/>
</dbReference>
<protein>
    <submittedName>
        <fullName evidence="3">NADP-dependent oxidoreductase domain-containing protein</fullName>
    </submittedName>
</protein>
<name>A0A550CRW6_9AGAR</name>
<keyword evidence="1" id="KW-0560">Oxidoreductase</keyword>
<feature type="domain" description="NADP-dependent oxidoreductase" evidence="2">
    <location>
        <begin position="23"/>
        <end position="330"/>
    </location>
</feature>
<dbReference type="InterPro" id="IPR023210">
    <property type="entry name" value="NADP_OxRdtase_dom"/>
</dbReference>
<keyword evidence="4" id="KW-1185">Reference proteome</keyword>
<dbReference type="SUPFAM" id="SSF51430">
    <property type="entry name" value="NAD(P)-linked oxidoreductase"/>
    <property type="match status" value="1"/>
</dbReference>
<gene>
    <name evidence="3" type="ORF">BD626DRAFT_564439</name>
</gene>
<dbReference type="Proteomes" id="UP000320762">
    <property type="component" value="Unassembled WGS sequence"/>
</dbReference>
<accession>A0A550CRW6</accession>
<reference evidence="3 4" key="1">
    <citation type="journal article" date="2019" name="New Phytol.">
        <title>Comparative genomics reveals unique wood-decay strategies and fruiting body development in the Schizophyllaceae.</title>
        <authorList>
            <person name="Almasi E."/>
            <person name="Sahu N."/>
            <person name="Krizsan K."/>
            <person name="Balint B."/>
            <person name="Kovacs G.M."/>
            <person name="Kiss B."/>
            <person name="Cseklye J."/>
            <person name="Drula E."/>
            <person name="Henrissat B."/>
            <person name="Nagy I."/>
            <person name="Chovatia M."/>
            <person name="Adam C."/>
            <person name="LaButti K."/>
            <person name="Lipzen A."/>
            <person name="Riley R."/>
            <person name="Grigoriev I.V."/>
            <person name="Nagy L.G."/>
        </authorList>
    </citation>
    <scope>NUCLEOTIDE SEQUENCE [LARGE SCALE GENOMIC DNA]</scope>
    <source>
        <strain evidence="3 4">NL-1724</strain>
    </source>
</reference>
<evidence type="ECO:0000313" key="4">
    <source>
        <dbReference type="Proteomes" id="UP000320762"/>
    </source>
</evidence>
<dbReference type="PANTHER" id="PTHR43625:SF40">
    <property type="entry name" value="ALDO-KETO REDUCTASE YAKC [NADP(+)]"/>
    <property type="match status" value="1"/>
</dbReference>
<dbReference type="PANTHER" id="PTHR43625">
    <property type="entry name" value="AFLATOXIN B1 ALDEHYDE REDUCTASE"/>
    <property type="match status" value="1"/>
</dbReference>
<sequence>MTSTAIPFPKRQLGRNGPMVSSLGFGAMGIGMTESVNAPFPVYGATTEEDALATLTRAADTGVTFWDTADVYGDSELTIGKWFAKTGRRDEIFLATKWGSIDLTPNSANAWVPTSKPDYIRERIETSLKRLQTDHIDLYYQHRVDPAIPTEVVLETLRPYVEKGVIRYIGLSDCCADVLRRACAVPGIGDKVIAAQMELSPFETYIIDNGFMDTARELGVAVVAYSPLGRGMITGRYTSLGDFGEDDMRRLMPRFQGENFTKNLALVEAFKRMAAKYNVTPSQICLAWLLARYPDSIPIPGSRDIARQEENAKSANIQLAAEDVEALSNLVKEAQVGGARYPPAFSSMMTEDCITLKEWKAKQ</sequence>
<evidence type="ECO:0000313" key="3">
    <source>
        <dbReference type="EMBL" id="TRM67509.1"/>
    </source>
</evidence>
<dbReference type="EMBL" id="VDMD01000002">
    <property type="protein sequence ID" value="TRM67509.1"/>
    <property type="molecule type" value="Genomic_DNA"/>
</dbReference>
<dbReference type="AlphaFoldDB" id="A0A550CRW6"/>
<organism evidence="3 4">
    <name type="scientific">Schizophyllum amplum</name>
    <dbReference type="NCBI Taxonomy" id="97359"/>
    <lineage>
        <taxon>Eukaryota</taxon>
        <taxon>Fungi</taxon>
        <taxon>Dikarya</taxon>
        <taxon>Basidiomycota</taxon>
        <taxon>Agaricomycotina</taxon>
        <taxon>Agaricomycetes</taxon>
        <taxon>Agaricomycetidae</taxon>
        <taxon>Agaricales</taxon>
        <taxon>Schizophyllaceae</taxon>
        <taxon>Schizophyllum</taxon>
    </lineage>
</organism>
<dbReference type="Gene3D" id="3.20.20.100">
    <property type="entry name" value="NADP-dependent oxidoreductase domain"/>
    <property type="match status" value="1"/>
</dbReference>
<evidence type="ECO:0000259" key="2">
    <source>
        <dbReference type="Pfam" id="PF00248"/>
    </source>
</evidence>
<dbReference type="GO" id="GO:0016491">
    <property type="term" value="F:oxidoreductase activity"/>
    <property type="evidence" value="ECO:0007669"/>
    <property type="project" value="UniProtKB-KW"/>
</dbReference>
<dbReference type="STRING" id="97359.A0A550CRW6"/>